<protein>
    <recommendedName>
        <fullName evidence="4">DUF4386 family protein</fullName>
    </recommendedName>
</protein>
<feature type="transmembrane region" description="Helical" evidence="1">
    <location>
        <begin position="132"/>
        <end position="156"/>
    </location>
</feature>
<feature type="transmembrane region" description="Helical" evidence="1">
    <location>
        <begin position="163"/>
        <end position="183"/>
    </location>
</feature>
<evidence type="ECO:0008006" key="4">
    <source>
        <dbReference type="Google" id="ProtNLM"/>
    </source>
</evidence>
<dbReference type="RefSeq" id="WP_380120550.1">
    <property type="nucleotide sequence ID" value="NZ_JBHSIU010000041.1"/>
</dbReference>
<keyword evidence="3" id="KW-1185">Reference proteome</keyword>
<dbReference type="Proteomes" id="UP001595912">
    <property type="component" value="Unassembled WGS sequence"/>
</dbReference>
<feature type="transmembrane region" description="Helical" evidence="1">
    <location>
        <begin position="87"/>
        <end position="112"/>
    </location>
</feature>
<name>A0ABV9W590_9ACTN</name>
<sequence length="225" mass="22419">MVSTKWRLAGGVIALIGSAAGQLAQYVVAPAHLSGGTAAEQVDALAGHSERMQVAVWLDVPILLLIPAALYLGWLGQARRSRLAATGAGLTFVSALGIGYLFAADLLIHLAAQAEDRDGAVALVDAFQTSAVFNTAVLTGVLGTTVGLVLTGIALVRAKTVPAWVGIAVAAAPVLTIVGEAGGVGAVAITAYVLQLLGFAGCAVTLVQLAGREAATAASMTPAAA</sequence>
<organism evidence="2 3">
    <name type="scientific">Dactylosporangium cerinum</name>
    <dbReference type="NCBI Taxonomy" id="1434730"/>
    <lineage>
        <taxon>Bacteria</taxon>
        <taxon>Bacillati</taxon>
        <taxon>Actinomycetota</taxon>
        <taxon>Actinomycetes</taxon>
        <taxon>Micromonosporales</taxon>
        <taxon>Micromonosporaceae</taxon>
        <taxon>Dactylosporangium</taxon>
    </lineage>
</organism>
<keyword evidence="1" id="KW-0812">Transmembrane</keyword>
<comment type="caution">
    <text evidence="2">The sequence shown here is derived from an EMBL/GenBank/DDBJ whole genome shotgun (WGS) entry which is preliminary data.</text>
</comment>
<keyword evidence="1" id="KW-1133">Transmembrane helix</keyword>
<proteinExistence type="predicted"/>
<accession>A0ABV9W590</accession>
<feature type="transmembrane region" description="Helical" evidence="1">
    <location>
        <begin position="189"/>
        <end position="210"/>
    </location>
</feature>
<evidence type="ECO:0000313" key="2">
    <source>
        <dbReference type="EMBL" id="MFC5002477.1"/>
    </source>
</evidence>
<reference evidence="3" key="1">
    <citation type="journal article" date="2019" name="Int. J. Syst. Evol. Microbiol.">
        <title>The Global Catalogue of Microorganisms (GCM) 10K type strain sequencing project: providing services to taxonomists for standard genome sequencing and annotation.</title>
        <authorList>
            <consortium name="The Broad Institute Genomics Platform"/>
            <consortium name="The Broad Institute Genome Sequencing Center for Infectious Disease"/>
            <person name="Wu L."/>
            <person name="Ma J."/>
        </authorList>
    </citation>
    <scope>NUCLEOTIDE SEQUENCE [LARGE SCALE GENOMIC DNA]</scope>
    <source>
        <strain evidence="3">CGMCC 4.7152</strain>
    </source>
</reference>
<evidence type="ECO:0000313" key="3">
    <source>
        <dbReference type="Proteomes" id="UP001595912"/>
    </source>
</evidence>
<gene>
    <name evidence="2" type="ORF">ACFPIJ_32160</name>
</gene>
<feature type="transmembrane region" description="Helical" evidence="1">
    <location>
        <begin position="54"/>
        <end position="75"/>
    </location>
</feature>
<evidence type="ECO:0000256" key="1">
    <source>
        <dbReference type="SAM" id="Phobius"/>
    </source>
</evidence>
<dbReference type="EMBL" id="JBHSIU010000041">
    <property type="protein sequence ID" value="MFC5002477.1"/>
    <property type="molecule type" value="Genomic_DNA"/>
</dbReference>
<keyword evidence="1" id="KW-0472">Membrane</keyword>